<organism evidence="1 2">
    <name type="scientific">Nostoc linckia z8</name>
    <dbReference type="NCBI Taxonomy" id="1628746"/>
    <lineage>
        <taxon>Bacteria</taxon>
        <taxon>Bacillati</taxon>
        <taxon>Cyanobacteriota</taxon>
        <taxon>Cyanophyceae</taxon>
        <taxon>Nostocales</taxon>
        <taxon>Nostocaceae</taxon>
        <taxon>Nostoc</taxon>
    </lineage>
</organism>
<comment type="caution">
    <text evidence="1">The sequence shown here is derived from an EMBL/GenBank/DDBJ whole genome shotgun (WGS) entry which is preliminary data.</text>
</comment>
<reference evidence="1 2" key="1">
    <citation type="submission" date="2015-02" db="EMBL/GenBank/DDBJ databases">
        <title>Nostoc linckia genome annotation.</title>
        <authorList>
            <person name="Zhou Z."/>
        </authorList>
    </citation>
    <scope>NUCLEOTIDE SEQUENCE [LARGE SCALE GENOMIC DNA]</scope>
    <source>
        <strain evidence="2">z8</strain>
    </source>
</reference>
<dbReference type="RefSeq" id="WP_099066674.1">
    <property type="nucleotide sequence ID" value="NZ_LAHD01000064.1"/>
</dbReference>
<gene>
    <name evidence="1" type="ORF">VF08_20970</name>
</gene>
<protein>
    <recommendedName>
        <fullName evidence="3">Resolvase HTH domain-containing protein</fullName>
    </recommendedName>
</protein>
<evidence type="ECO:0008006" key="3">
    <source>
        <dbReference type="Google" id="ProtNLM"/>
    </source>
</evidence>
<dbReference type="EMBL" id="LAHD01000064">
    <property type="protein sequence ID" value="PHK01849.1"/>
    <property type="molecule type" value="Genomic_DNA"/>
</dbReference>
<evidence type="ECO:0000313" key="1">
    <source>
        <dbReference type="EMBL" id="PHK01849.1"/>
    </source>
</evidence>
<accession>A0A9Q5ZA09</accession>
<dbReference type="GeneID" id="57097285"/>
<dbReference type="Proteomes" id="UP000222310">
    <property type="component" value="Unassembled WGS sequence"/>
</dbReference>
<dbReference type="AlphaFoldDB" id="A0A9Q5ZA09"/>
<name>A0A9Q5ZA09_NOSLI</name>
<sequence length="235" mass="27647">MDEELRELIKQASELSLDSPQRAKAISLLIVKIQQLPGFYQSSHQDYFDALDQIWEWLGRNIQDFEEHPPSLTVSLVRWVNGNLHWRVKDIKNKRNQGISLDVQLNEESTGISFQEVISETGFEPPRLDGLEGYIEKIQRQNIKFIAKKLKEYIDEDPDFILRKSHLRNNPECNFQVIIQRLYLKDKPETKRAIAQDFGVSEQTLYAYYRRNWSKIQSHLQQVALNSGLKQDYLL</sequence>
<proteinExistence type="predicted"/>
<evidence type="ECO:0000313" key="2">
    <source>
        <dbReference type="Proteomes" id="UP000222310"/>
    </source>
</evidence>